<keyword evidence="3" id="KW-1185">Reference proteome</keyword>
<dbReference type="Proteomes" id="UP000838412">
    <property type="component" value="Chromosome 8"/>
</dbReference>
<dbReference type="PRINTS" id="PR00081">
    <property type="entry name" value="GDHRDH"/>
</dbReference>
<dbReference type="PANTHER" id="PTHR44147:SF2">
    <property type="entry name" value="DEHYDROGENASE_REDUCTASE SDR FAMILY MEMBER 1"/>
    <property type="match status" value="1"/>
</dbReference>
<protein>
    <submittedName>
        <fullName evidence="2">DHRS1 protein</fullName>
    </submittedName>
</protein>
<comment type="similarity">
    <text evidence="1">Belongs to the short-chain dehydrogenases/reductases (SDR) family.</text>
</comment>
<evidence type="ECO:0000256" key="1">
    <source>
        <dbReference type="RuleBase" id="RU000363"/>
    </source>
</evidence>
<gene>
    <name evidence="2" type="primary">DHRS1</name>
    <name evidence="2" type="ORF">BLAG_LOCUS23274</name>
</gene>
<evidence type="ECO:0000313" key="2">
    <source>
        <dbReference type="EMBL" id="CAH1271180.1"/>
    </source>
</evidence>
<dbReference type="OrthoDB" id="1933717at2759"/>
<dbReference type="AlphaFoldDB" id="A0A8K0F216"/>
<reference evidence="2" key="1">
    <citation type="submission" date="2022-01" db="EMBL/GenBank/DDBJ databases">
        <authorList>
            <person name="Braso-Vives M."/>
        </authorList>
    </citation>
    <scope>NUCLEOTIDE SEQUENCE</scope>
</reference>
<dbReference type="PRINTS" id="PR00080">
    <property type="entry name" value="SDRFAMILY"/>
</dbReference>
<dbReference type="EMBL" id="OV696693">
    <property type="protein sequence ID" value="CAH1271180.1"/>
    <property type="molecule type" value="Genomic_DNA"/>
</dbReference>
<dbReference type="Pfam" id="PF00106">
    <property type="entry name" value="adh_short"/>
    <property type="match status" value="1"/>
</dbReference>
<dbReference type="InterPro" id="IPR002347">
    <property type="entry name" value="SDR_fam"/>
</dbReference>
<dbReference type="Gene3D" id="3.40.50.720">
    <property type="entry name" value="NAD(P)-binding Rossmann-like Domain"/>
    <property type="match status" value="1"/>
</dbReference>
<dbReference type="PANTHER" id="PTHR44147">
    <property type="entry name" value="DEHYDROGENASE/REDUCTASE SDR FAMILY MEMBER 1"/>
    <property type="match status" value="1"/>
</dbReference>
<name>A0A8K0F216_BRALA</name>
<dbReference type="SUPFAM" id="SSF51735">
    <property type="entry name" value="NAD(P)-binding Rossmann-fold domains"/>
    <property type="match status" value="1"/>
</dbReference>
<dbReference type="InterPro" id="IPR036291">
    <property type="entry name" value="NAD(P)-bd_dom_sf"/>
</dbReference>
<organism evidence="2 3">
    <name type="scientific">Branchiostoma lanceolatum</name>
    <name type="common">Common lancelet</name>
    <name type="synonym">Amphioxus lanceolatum</name>
    <dbReference type="NCBI Taxonomy" id="7740"/>
    <lineage>
        <taxon>Eukaryota</taxon>
        <taxon>Metazoa</taxon>
        <taxon>Chordata</taxon>
        <taxon>Cephalochordata</taxon>
        <taxon>Leptocardii</taxon>
        <taxon>Amphioxiformes</taxon>
        <taxon>Branchiostomatidae</taxon>
        <taxon>Branchiostoma</taxon>
    </lineage>
</organism>
<accession>A0A8K0F216</accession>
<proteinExistence type="inferred from homology"/>
<evidence type="ECO:0000313" key="3">
    <source>
        <dbReference type="Proteomes" id="UP000838412"/>
    </source>
</evidence>
<sequence length="322" mass="35631">MSRALSAKVAIVTGASRGIGKGIAIQLAEAGATVYITGRTLLPNGQGTSLTDCAEEIKKRGGRAIPVQCDHEKDDEVKDLFDRVGTEQNGRLDILVNSAYSGAPAYIDHIEEPKSFWDQPLETWDQHNAVAMRGSYICGVYAARMMVPARKGLIVNISSQGGLTYHLHPVYSVGKAAADRIASDCAHELRERNVAFLSLWPGATRTEVFTEWMKNCQLKASNVHETLNERYLFNSESTEFPGKCIVHLATDSDVMRKSGRVFTTNDLADEYGFKDIDGRSPPDFVRRVRDRLSAAGYTRLAAWVPSFVKIPGWMLTAYYHIL</sequence>